<gene>
    <name evidence="1" type="ORF">H6H00_15420</name>
</gene>
<sequence>MAVWENEDGAVSGYYRDLICDAYGKTPLELGLVELPATPTPESVELAERLTLSRLDGGLVELLRGHTQSIRMMDRRLGGATIYQQTAAHVEQIVKLVRYALPGPHREAAADELGQAAALGGWQALDMGRLDEAWRLHEVATAASRESGRPAGLAYARAQQAFILLDVDRAAEACEMIRRAREDAGSGVPAVLLSWLHAAEGEALAADGQRNNALRALDLAADNLAAGASDDSLPFVMLGAGHLARWRGHCLARLGDEQAIDDLSDALAVMGEGRYGRAEASLRVDLAIAFRARGDSTESRLHAQRAADLAGRTGSERQRRRIAGLLSA</sequence>
<dbReference type="EMBL" id="CP060131">
    <property type="protein sequence ID" value="QNG55627.1"/>
    <property type="molecule type" value="Genomic_DNA"/>
</dbReference>
<dbReference type="AlphaFoldDB" id="A0A7G7MS66"/>
<keyword evidence="2" id="KW-1185">Reference proteome</keyword>
<reference evidence="1 2" key="1">
    <citation type="submission" date="2020-08" db="EMBL/GenBank/DDBJ databases">
        <authorList>
            <person name="Mo P."/>
        </authorList>
    </citation>
    <scope>NUCLEOTIDE SEQUENCE [LARGE SCALE GENOMIC DNA]</scope>
    <source>
        <strain evidence="1 2">CGMCC 4.1532</strain>
    </source>
</reference>
<name>A0A7G7MS66_9PSEU</name>
<evidence type="ECO:0000313" key="1">
    <source>
        <dbReference type="EMBL" id="QNG55627.1"/>
    </source>
</evidence>
<evidence type="ECO:0008006" key="3">
    <source>
        <dbReference type="Google" id="ProtNLM"/>
    </source>
</evidence>
<protein>
    <recommendedName>
        <fullName evidence="3">Tetratricopeptide repeat-containing protein</fullName>
    </recommendedName>
</protein>
<organism evidence="1 2">
    <name type="scientific">Pseudonocardia petroleophila</name>
    <dbReference type="NCBI Taxonomy" id="37331"/>
    <lineage>
        <taxon>Bacteria</taxon>
        <taxon>Bacillati</taxon>
        <taxon>Actinomycetota</taxon>
        <taxon>Actinomycetes</taxon>
        <taxon>Pseudonocardiales</taxon>
        <taxon>Pseudonocardiaceae</taxon>
        <taxon>Pseudonocardia</taxon>
    </lineage>
</organism>
<accession>A0A7G7MS66</accession>
<evidence type="ECO:0000313" key="2">
    <source>
        <dbReference type="Proteomes" id="UP000515728"/>
    </source>
</evidence>
<dbReference type="Proteomes" id="UP000515728">
    <property type="component" value="Chromosome"/>
</dbReference>
<proteinExistence type="predicted"/>
<dbReference type="KEGG" id="ppel:H6H00_15420"/>